<reference evidence="2 3" key="1">
    <citation type="journal article" date="2015" name="Genome Biol. Evol.">
        <title>Comparative Genomics of a Bacterivorous Green Alga Reveals Evolutionary Causalities and Consequences of Phago-Mixotrophic Mode of Nutrition.</title>
        <authorList>
            <person name="Burns J.A."/>
            <person name="Paasch A."/>
            <person name="Narechania A."/>
            <person name="Kim E."/>
        </authorList>
    </citation>
    <scope>NUCLEOTIDE SEQUENCE [LARGE SCALE GENOMIC DNA]</scope>
    <source>
        <strain evidence="2 3">PLY_AMNH</strain>
    </source>
</reference>
<keyword evidence="3" id="KW-1185">Reference proteome</keyword>
<sequence>SRDPAAEWRGLPCVGQGVGTLPLSGEGCLVLARESDPAAGVGEGCLVGWSGVGTLPRSRRGAPRLADPPPEEEPDMAQAAPSTQDEEAAASARTRLTPKDEADPLHEASEAEEGYPSEHAAAVVAVTDDTLELAPETERSRALSTGAGGGLSLIPLGDGEEEISLGEDEISLSDGEEEIKLGDTDETDARHSTPQAPATPDLGDESRPVAVESLEEEILLTPAQVHEAAAAVGEISDDDDDDEGNEQEAPIQIEDACGDDKAVSAECEDGEDGAQGEEDAEDSELTKQKSMTEKMGQMSQDAAAAVSASASDAAAAAAASATAAAKAARESTAAAMKREVVDAAAKSAATVVAKAARDSGEVAARFARKGSELAAEQARQTAKNLSPAECITRAEAAAGALAQRAKQWHLEEAAREAAEAGEEAESAATQEAREAEAEEVAQAVYHRCLPFELVEYIPSMMFGHSSASTIAKVDYAIPIPLVSGAMSGAFEGTATHQAGKAAIQAFHYDLAAQFAEAEEAARYNEDGTLKETAMDKVKLSVGAATEKAVENVSAASQVAYEKTRLATQDMLDNTKDFRARTATNSRVAAEKVAAGSRVAAERAAAGSRVAAESAAVQSRVAAAQLSAWASRTSERASIAMKEAAARRAERAAEAKAAKEKAAEAKAADAMDEEDEAAAAESTGDDADEGTGEEGVKVEGDSAAKRMQEAAQRSSQWFSSMGAVAGKALADARKPKQAAPKAEASTGASGRLVYMWPSRKAAGDTESSEEADTAAPGEQAEPALPTDGAQERQARSATDPEPEGEAPAEDAAAAAAGESAEDAADKSQSLLAKQTRERAEELARQTREQAKMVGTSMSNWWSSVKIPAVTQAAPQGDRALFKGLSWRRGSKADRTTVDTDETKDANEEGKECEDSADAADAEPDPIDEAGIKSEGAPSAEAVDASQP</sequence>
<comment type="caution">
    <text evidence="2">The sequence shown here is derived from an EMBL/GenBank/DDBJ whole genome shotgun (WGS) entry which is preliminary data.</text>
</comment>
<protein>
    <submittedName>
        <fullName evidence="2">Uncharacterized protein</fullName>
    </submittedName>
</protein>
<evidence type="ECO:0000256" key="1">
    <source>
        <dbReference type="SAM" id="MobiDB-lite"/>
    </source>
</evidence>
<evidence type="ECO:0000313" key="2">
    <source>
        <dbReference type="EMBL" id="KAK3240424.1"/>
    </source>
</evidence>
<feature type="compositionally biased region" description="Basic and acidic residues" evidence="1">
    <location>
        <begin position="650"/>
        <end position="668"/>
    </location>
</feature>
<feature type="region of interest" description="Disordered" evidence="1">
    <location>
        <begin position="868"/>
        <end position="946"/>
    </location>
</feature>
<feature type="region of interest" description="Disordered" evidence="1">
    <location>
        <begin position="650"/>
        <end position="856"/>
    </location>
</feature>
<dbReference type="AlphaFoldDB" id="A0AAE0BR97"/>
<dbReference type="EMBL" id="LGRX02033650">
    <property type="protein sequence ID" value="KAK3240424.1"/>
    <property type="molecule type" value="Genomic_DNA"/>
</dbReference>
<feature type="compositionally biased region" description="Acidic residues" evidence="1">
    <location>
        <begin position="669"/>
        <end position="691"/>
    </location>
</feature>
<gene>
    <name evidence="2" type="ORF">CYMTET_49729</name>
</gene>
<feature type="compositionally biased region" description="Basic and acidic residues" evidence="1">
    <location>
        <begin position="693"/>
        <end position="707"/>
    </location>
</feature>
<feature type="compositionally biased region" description="Acidic residues" evidence="1">
    <location>
        <begin position="235"/>
        <end position="246"/>
    </location>
</feature>
<name>A0AAE0BR97_9CHLO</name>
<feature type="compositionally biased region" description="Basic and acidic residues" evidence="1">
    <location>
        <begin position="178"/>
        <end position="191"/>
    </location>
</feature>
<feature type="non-terminal residue" evidence="2">
    <location>
        <position position="1"/>
    </location>
</feature>
<organism evidence="2 3">
    <name type="scientific">Cymbomonas tetramitiformis</name>
    <dbReference type="NCBI Taxonomy" id="36881"/>
    <lineage>
        <taxon>Eukaryota</taxon>
        <taxon>Viridiplantae</taxon>
        <taxon>Chlorophyta</taxon>
        <taxon>Pyramimonadophyceae</taxon>
        <taxon>Pyramimonadales</taxon>
        <taxon>Pyramimonadaceae</taxon>
        <taxon>Cymbomonas</taxon>
    </lineage>
</organism>
<dbReference type="Proteomes" id="UP001190700">
    <property type="component" value="Unassembled WGS sequence"/>
</dbReference>
<feature type="compositionally biased region" description="Low complexity" evidence="1">
    <location>
        <begin position="302"/>
        <end position="335"/>
    </location>
</feature>
<feature type="compositionally biased region" description="Basic and acidic residues" evidence="1">
    <location>
        <begin position="889"/>
        <end position="912"/>
    </location>
</feature>
<feature type="region of interest" description="Disordered" evidence="1">
    <location>
        <begin position="411"/>
        <end position="435"/>
    </location>
</feature>
<feature type="compositionally biased region" description="Acidic residues" evidence="1">
    <location>
        <begin position="266"/>
        <end position="283"/>
    </location>
</feature>
<feature type="compositionally biased region" description="Basic and acidic residues" evidence="1">
    <location>
        <begin position="833"/>
        <end position="849"/>
    </location>
</feature>
<feature type="compositionally biased region" description="Acidic residues" evidence="1">
    <location>
        <begin position="913"/>
        <end position="926"/>
    </location>
</feature>
<proteinExistence type="predicted"/>
<feature type="compositionally biased region" description="Low complexity" evidence="1">
    <location>
        <begin position="808"/>
        <end position="817"/>
    </location>
</feature>
<feature type="region of interest" description="Disordered" evidence="1">
    <location>
        <begin position="50"/>
        <end position="336"/>
    </location>
</feature>
<feature type="compositionally biased region" description="Basic and acidic residues" evidence="1">
    <location>
        <begin position="97"/>
        <end position="109"/>
    </location>
</feature>
<accession>A0AAE0BR97</accession>
<evidence type="ECO:0000313" key="3">
    <source>
        <dbReference type="Proteomes" id="UP001190700"/>
    </source>
</evidence>
<feature type="compositionally biased region" description="Acidic residues" evidence="1">
    <location>
        <begin position="158"/>
        <end position="177"/>
    </location>
</feature>